<dbReference type="PANTHER" id="PTHR13471">
    <property type="entry name" value="TETRATRICOPEPTIDE-LIKE HELICAL"/>
    <property type="match status" value="1"/>
</dbReference>
<feature type="region of interest" description="Disordered" evidence="4">
    <location>
        <begin position="549"/>
        <end position="577"/>
    </location>
</feature>
<dbReference type="Pfam" id="PF08424">
    <property type="entry name" value="NRDE-2"/>
    <property type="match status" value="1"/>
</dbReference>
<feature type="compositionally biased region" description="Acidic residues" evidence="4">
    <location>
        <begin position="86"/>
        <end position="100"/>
    </location>
</feature>
<dbReference type="InterPro" id="IPR013633">
    <property type="entry name" value="NRDE-2"/>
</dbReference>
<evidence type="ECO:0000256" key="2">
    <source>
        <dbReference type="ARBA" id="ARBA00009265"/>
    </source>
</evidence>
<dbReference type="EMBL" id="AWWV01009427">
    <property type="protein sequence ID" value="OMO86645.1"/>
    <property type="molecule type" value="Genomic_DNA"/>
</dbReference>
<evidence type="ECO:0000256" key="3">
    <source>
        <dbReference type="ARBA" id="ARBA00023242"/>
    </source>
</evidence>
<comment type="subcellular location">
    <subcellularLocation>
        <location evidence="1">Nucleus</location>
    </subcellularLocation>
</comment>
<organism evidence="5 6">
    <name type="scientific">Corchorus capsularis</name>
    <name type="common">Jute</name>
    <dbReference type="NCBI Taxonomy" id="210143"/>
    <lineage>
        <taxon>Eukaryota</taxon>
        <taxon>Viridiplantae</taxon>
        <taxon>Streptophyta</taxon>
        <taxon>Embryophyta</taxon>
        <taxon>Tracheophyta</taxon>
        <taxon>Spermatophyta</taxon>
        <taxon>Magnoliopsida</taxon>
        <taxon>eudicotyledons</taxon>
        <taxon>Gunneridae</taxon>
        <taxon>Pentapetalae</taxon>
        <taxon>rosids</taxon>
        <taxon>malvids</taxon>
        <taxon>Malvales</taxon>
        <taxon>Malvaceae</taxon>
        <taxon>Grewioideae</taxon>
        <taxon>Apeibeae</taxon>
        <taxon>Corchorus</taxon>
    </lineage>
</organism>
<dbReference type="GO" id="GO:1902369">
    <property type="term" value="P:negative regulation of RNA catabolic process"/>
    <property type="evidence" value="ECO:0007669"/>
    <property type="project" value="TreeGrafter"/>
</dbReference>
<gene>
    <name evidence="5" type="ORF">CCACVL1_09540</name>
</gene>
<dbReference type="OMA" id="ISSELMM"/>
<reference evidence="5 6" key="1">
    <citation type="submission" date="2013-09" db="EMBL/GenBank/DDBJ databases">
        <title>Corchorus capsularis genome sequencing.</title>
        <authorList>
            <person name="Alam M."/>
            <person name="Haque M.S."/>
            <person name="Islam M.S."/>
            <person name="Emdad E.M."/>
            <person name="Islam M.M."/>
            <person name="Ahmed B."/>
            <person name="Halim A."/>
            <person name="Hossen Q.M.M."/>
            <person name="Hossain M.Z."/>
            <person name="Ahmed R."/>
            <person name="Khan M.M."/>
            <person name="Islam R."/>
            <person name="Rashid M.M."/>
            <person name="Khan S.A."/>
            <person name="Rahman M.S."/>
            <person name="Alam M."/>
        </authorList>
    </citation>
    <scope>NUCLEOTIDE SEQUENCE [LARGE SCALE GENOMIC DNA]</scope>
    <source>
        <strain evidence="6">cv. CVL-1</strain>
        <tissue evidence="5">Whole seedling</tissue>
    </source>
</reference>
<name>A0A1R3IVN7_COCAP</name>
<comment type="similarity">
    <text evidence="2">Belongs to the NRDE2 family.</text>
</comment>
<accession>A0A1R3IVN7</accession>
<dbReference type="GO" id="GO:0071013">
    <property type="term" value="C:catalytic step 2 spliceosome"/>
    <property type="evidence" value="ECO:0007669"/>
    <property type="project" value="TreeGrafter"/>
</dbReference>
<protein>
    <submittedName>
        <fullName evidence="5">Tetratricopeptide-like helical</fullName>
    </submittedName>
</protein>
<comment type="caution">
    <text evidence="5">The sequence shown here is derived from an EMBL/GenBank/DDBJ whole genome shotgun (WGS) entry which is preliminary data.</text>
</comment>
<dbReference type="Proteomes" id="UP000188268">
    <property type="component" value="Unassembled WGS sequence"/>
</dbReference>
<evidence type="ECO:0000313" key="6">
    <source>
        <dbReference type="Proteomes" id="UP000188268"/>
    </source>
</evidence>
<evidence type="ECO:0000256" key="1">
    <source>
        <dbReference type="ARBA" id="ARBA00004123"/>
    </source>
</evidence>
<dbReference type="InterPro" id="IPR011990">
    <property type="entry name" value="TPR-like_helical_dom_sf"/>
</dbReference>
<dbReference type="GO" id="GO:0031048">
    <property type="term" value="P:regulatory ncRNA-mediated heterochromatin formation"/>
    <property type="evidence" value="ECO:0007669"/>
    <property type="project" value="TreeGrafter"/>
</dbReference>
<evidence type="ECO:0000313" key="5">
    <source>
        <dbReference type="EMBL" id="OMO86645.1"/>
    </source>
</evidence>
<keyword evidence="3" id="KW-0539">Nucleus</keyword>
<sequence length="682" mass="78328">MDNQEDPYDPKPSLFPLFSVAGDGAATSASTAPATTSVPQWLCNPSFTSDLSLINDAVSSLPRALNVEEEEDEQKEAKQQQQSYELIEEEEEEDEEDSYSDGERNERKKKKKKSYKKNKKRKMSKEMGDSKSIHAKDYFFDSHPDPDNLAYGSLYRMDVPRYKLHNSERLSAFLSQGLYCWTQRASTFNKDSDIDSFDTKLKSSGRYWSPNNAALEHHNNLKRLRLFAPKDSEDPLPADFIPLLDDQSLQLGDGSSVSNNSVIEESWEDEVLRKTREFNKLTREHPHDEKVWLAFAEFQDKVASSQRQKGVRLQTLEKKISILEKASELNPDNEQILLCLMKAYQKRDNTDVLIGRWENLLMQHSGSYMMWREFLHVVQGEFSRFKVSDMRKIYAHAVQALFATCSKQFRQCCTYGGIVCLCDVISSTISSELMMQVEPDSVQNNYPWLIHQTSKPPDCAMIQLELGLVDIFLSLCRFEWQTGHQELATALFQAQIEFSLFCPHLSLNEHSKQRLFKHFWDSGAARVGEEGALCWSVWLEKEEENRQRVMKEEGSDKDDEGGWTGWSEPLSKSKETSTNLENIADNDVMAKEFDEEIENEDVKQEDDTEALLKQLGIDVDPGANAEVKDAFTWARWSEEESLRDSNQWMPIHAKSGLSLSLSLSLYTRAHTRIHGILKLITY</sequence>
<dbReference type="AlphaFoldDB" id="A0A1R3IVN7"/>
<dbReference type="Gramene" id="OMO86645">
    <property type="protein sequence ID" value="OMO86645"/>
    <property type="gene ID" value="CCACVL1_09540"/>
</dbReference>
<dbReference type="OrthoDB" id="297219at2759"/>
<feature type="region of interest" description="Disordered" evidence="4">
    <location>
        <begin position="64"/>
        <end position="129"/>
    </location>
</feature>
<dbReference type="PANTHER" id="PTHR13471:SF0">
    <property type="entry name" value="NUCLEAR EXOSOME REGULATOR NRDE2"/>
    <property type="match status" value="1"/>
</dbReference>
<feature type="compositionally biased region" description="Basic residues" evidence="4">
    <location>
        <begin position="107"/>
        <end position="123"/>
    </location>
</feature>
<dbReference type="STRING" id="210143.A0A1R3IVN7"/>
<proteinExistence type="inferred from homology"/>
<keyword evidence="6" id="KW-1185">Reference proteome</keyword>
<evidence type="ECO:0000256" key="4">
    <source>
        <dbReference type="SAM" id="MobiDB-lite"/>
    </source>
</evidence>
<dbReference type="Gene3D" id="1.25.40.10">
    <property type="entry name" value="Tetratricopeptide repeat domain"/>
    <property type="match status" value="1"/>
</dbReference>